<gene>
    <name evidence="2" type="ORF">SAMN05444159_4404</name>
</gene>
<evidence type="ECO:0000259" key="1">
    <source>
        <dbReference type="Pfam" id="PF09994"/>
    </source>
</evidence>
<organism evidence="2 3">
    <name type="scientific">Bradyrhizobium lablabi</name>
    <dbReference type="NCBI Taxonomy" id="722472"/>
    <lineage>
        <taxon>Bacteria</taxon>
        <taxon>Pseudomonadati</taxon>
        <taxon>Pseudomonadota</taxon>
        <taxon>Alphaproteobacteria</taxon>
        <taxon>Hyphomicrobiales</taxon>
        <taxon>Nitrobacteraceae</taxon>
        <taxon>Bradyrhizobium</taxon>
    </lineage>
</organism>
<dbReference type="RefSeq" id="WP_079541357.1">
    <property type="nucleotide sequence ID" value="NZ_LT670844.1"/>
</dbReference>
<dbReference type="InterPro" id="IPR018712">
    <property type="entry name" value="Tle1-like_cat"/>
</dbReference>
<name>A0A1M6VZM5_9BRAD</name>
<dbReference type="PANTHER" id="PTHR33840">
    <property type="match status" value="1"/>
</dbReference>
<protein>
    <submittedName>
        <fullName evidence="2">Uncharacterized protein, PA2063/DUF2235 family</fullName>
    </submittedName>
</protein>
<dbReference type="SUPFAM" id="SSF53474">
    <property type="entry name" value="alpha/beta-Hydrolases"/>
    <property type="match status" value="1"/>
</dbReference>
<feature type="domain" description="T6SS Phospholipase effector Tle1-like catalytic" evidence="1">
    <location>
        <begin position="3"/>
        <end position="280"/>
    </location>
</feature>
<dbReference type="EMBL" id="LT670844">
    <property type="protein sequence ID" value="SHK86917.1"/>
    <property type="molecule type" value="Genomic_DNA"/>
</dbReference>
<dbReference type="OrthoDB" id="4378831at2"/>
<dbReference type="PANTHER" id="PTHR33840:SF1">
    <property type="entry name" value="TLE1 PHOSPHOLIPASE DOMAIN-CONTAINING PROTEIN"/>
    <property type="match status" value="1"/>
</dbReference>
<accession>A0A1M6VZM5</accession>
<proteinExistence type="predicted"/>
<evidence type="ECO:0000313" key="3">
    <source>
        <dbReference type="Proteomes" id="UP000189935"/>
    </source>
</evidence>
<reference evidence="2 3" key="1">
    <citation type="submission" date="2016-11" db="EMBL/GenBank/DDBJ databases">
        <authorList>
            <person name="Jaros S."/>
            <person name="Januszkiewicz K."/>
            <person name="Wedrychowicz H."/>
        </authorList>
    </citation>
    <scope>NUCLEOTIDE SEQUENCE [LARGE SCALE GENOMIC DNA]</scope>
    <source>
        <strain evidence="2 3">GAS499</strain>
    </source>
</reference>
<dbReference type="Proteomes" id="UP000189935">
    <property type="component" value="Chromosome I"/>
</dbReference>
<dbReference type="Pfam" id="PF09994">
    <property type="entry name" value="T6SS_Tle1-like_cat"/>
    <property type="match status" value="1"/>
</dbReference>
<dbReference type="AlphaFoldDB" id="A0A1M6VZM5"/>
<sequence>MPKNIVICCDGTGNEINSTISNVLKLYRALEKDEGQRVYYHPGVGTIGLQSTWGRIKQKVRGVLGLATGSGLDEDTLDAYRFLCETYEAGDRVWLFGFSRGAYTVRVLAAFVHVIGLLPPDQINLAGYAFATYKNASANNQSADAKAPSFLDEAWHFSRVAGGYAIPIEFVGVWDTVASVIVPRRDKLLPDLQTLVYTRTNPSVRKFRQAISIDERRRMFRLNRWIDPQKYRSDPFDPASAVDQDIRQVWFAGVHADVGGGYLEDQSGLSKFPLLWMIAQAEAAGLRIDNSMVNHLGWGQPRPHSHKYVAPDATAQLHVSLEGPWWILEVLPKQEKWKEWPDRKCVLGFYLPLAEPRPIPEGAILHRSVIERMGKVPAYKPINLPTSYAIEEMPPAPVADAAAGP</sequence>
<dbReference type="InterPro" id="IPR029058">
    <property type="entry name" value="AB_hydrolase_fold"/>
</dbReference>
<evidence type="ECO:0000313" key="2">
    <source>
        <dbReference type="EMBL" id="SHK86917.1"/>
    </source>
</evidence>